<keyword evidence="3" id="KW-1185">Reference proteome</keyword>
<comment type="caution">
    <text evidence="2">The sequence shown here is derived from an EMBL/GenBank/DDBJ whole genome shotgun (WGS) entry which is preliminary data.</text>
</comment>
<evidence type="ECO:0000313" key="2">
    <source>
        <dbReference type="EMBL" id="KAI9550974.1"/>
    </source>
</evidence>
<name>A0AAD5KFU2_9CRUS</name>
<evidence type="ECO:0000313" key="3">
    <source>
        <dbReference type="Proteomes" id="UP000820818"/>
    </source>
</evidence>
<evidence type="ECO:0000256" key="1">
    <source>
        <dbReference type="SAM" id="MobiDB-lite"/>
    </source>
</evidence>
<proteinExistence type="predicted"/>
<reference evidence="2" key="1">
    <citation type="submission" date="2022-05" db="EMBL/GenBank/DDBJ databases">
        <title>A multi-omics perspective on studying reproductive biology in Daphnia sinensis.</title>
        <authorList>
            <person name="Jia J."/>
        </authorList>
    </citation>
    <scope>NUCLEOTIDE SEQUENCE</scope>
    <source>
        <strain evidence="2">WSL</strain>
    </source>
</reference>
<dbReference type="AlphaFoldDB" id="A0AAD5KFU2"/>
<gene>
    <name evidence="2" type="ORF">GHT06_005446</name>
</gene>
<organism evidence="2 3">
    <name type="scientific">Daphnia sinensis</name>
    <dbReference type="NCBI Taxonomy" id="1820382"/>
    <lineage>
        <taxon>Eukaryota</taxon>
        <taxon>Metazoa</taxon>
        <taxon>Ecdysozoa</taxon>
        <taxon>Arthropoda</taxon>
        <taxon>Crustacea</taxon>
        <taxon>Branchiopoda</taxon>
        <taxon>Diplostraca</taxon>
        <taxon>Cladocera</taxon>
        <taxon>Anomopoda</taxon>
        <taxon>Daphniidae</taxon>
        <taxon>Daphnia</taxon>
        <taxon>Daphnia similis group</taxon>
    </lineage>
</organism>
<feature type="compositionally biased region" description="Polar residues" evidence="1">
    <location>
        <begin position="11"/>
        <end position="25"/>
    </location>
</feature>
<sequence length="97" mass="10354">MFTQRRPATFEQIQNRRLRNSHSSYLTAQEKTKLCKSRVGTPAMSQGSLMVTVLKAALQPTTSISPAADSSKPSSSKTITLGAPKAGLTPEPSYAGT</sequence>
<feature type="compositionally biased region" description="Low complexity" evidence="1">
    <location>
        <begin position="63"/>
        <end position="80"/>
    </location>
</feature>
<accession>A0AAD5KFU2</accession>
<feature type="region of interest" description="Disordered" evidence="1">
    <location>
        <begin position="63"/>
        <end position="97"/>
    </location>
</feature>
<dbReference type="EMBL" id="WJBH02000067">
    <property type="protein sequence ID" value="KAI9550974.1"/>
    <property type="molecule type" value="Genomic_DNA"/>
</dbReference>
<feature type="region of interest" description="Disordered" evidence="1">
    <location>
        <begin position="1"/>
        <end position="25"/>
    </location>
</feature>
<dbReference type="Proteomes" id="UP000820818">
    <property type="component" value="Unassembled WGS sequence"/>
</dbReference>
<protein>
    <submittedName>
        <fullName evidence="2">Uncharacterized protein</fullName>
    </submittedName>
</protein>